<protein>
    <recommendedName>
        <fullName evidence="4">Trehalose 6-phosphate phosphatase</fullName>
        <ecNumber evidence="4">3.1.3.12</ecNumber>
    </recommendedName>
</protein>
<dbReference type="PANTHER" id="PTHR43768">
    <property type="entry name" value="TREHALOSE 6-PHOSPHATE PHOSPHATASE"/>
    <property type="match status" value="1"/>
</dbReference>
<reference evidence="5 6" key="1">
    <citation type="journal article" date="2015" name="Nature">
        <title>rRNA introns, odd ribosomes, and small enigmatic genomes across a large radiation of phyla.</title>
        <authorList>
            <person name="Brown C.T."/>
            <person name="Hug L.A."/>
            <person name="Thomas B.C."/>
            <person name="Sharon I."/>
            <person name="Castelle C.J."/>
            <person name="Singh A."/>
            <person name="Wilkins M.J."/>
            <person name="Williams K.H."/>
            <person name="Banfield J.F."/>
        </authorList>
    </citation>
    <scope>NUCLEOTIDE SEQUENCE [LARGE SCALE GENOMIC DNA]</scope>
</reference>
<dbReference type="GO" id="GO:0004805">
    <property type="term" value="F:trehalose-phosphatase activity"/>
    <property type="evidence" value="ECO:0007669"/>
    <property type="project" value="UniProtKB-EC"/>
</dbReference>
<dbReference type="InterPro" id="IPR036412">
    <property type="entry name" value="HAD-like_sf"/>
</dbReference>
<comment type="cofactor">
    <cofactor evidence="4">
        <name>Mg(2+)</name>
        <dbReference type="ChEBI" id="CHEBI:18420"/>
    </cofactor>
</comment>
<comment type="pathway">
    <text evidence="1 4">Glycan biosynthesis; trehalose biosynthesis.</text>
</comment>
<evidence type="ECO:0000256" key="1">
    <source>
        <dbReference type="ARBA" id="ARBA00005199"/>
    </source>
</evidence>
<accession>A0A0G1YTU3</accession>
<dbReference type="GO" id="GO:0005992">
    <property type="term" value="P:trehalose biosynthetic process"/>
    <property type="evidence" value="ECO:0007669"/>
    <property type="project" value="UniProtKB-UniPathway"/>
</dbReference>
<dbReference type="InterPro" id="IPR044651">
    <property type="entry name" value="OTSB-like"/>
</dbReference>
<dbReference type="NCBIfam" id="TIGR00685">
    <property type="entry name" value="T6PP"/>
    <property type="match status" value="1"/>
</dbReference>
<sequence length="256" mass="29206">MKRLFAHLDEVRARVLKSGAVVMLDFDGTLAPLKPEPRHGRMSASMRRALEKCSARFPAAVITGRALDDVRTHVRARRISVAGNHGLEWFVNGKRGIANVPRPAERALSKIRNLLRALEDRYQGVYLEDKRHSLSIHFRHARSRRHAIEREVQDAVRRAGAKHLRVMGGIFIFNVLPRAGWDKGRASKAMYVRLRTAPRSIPIFVGDDITDEDAFRALRRGITVHVKNGKKVRTAANYSVRDVEEVRKFLLWLSRL</sequence>
<organism evidence="5 6">
    <name type="scientific">Candidatus Kaiserbacteria bacterium GW2011_GWA2_58_9</name>
    <dbReference type="NCBI Taxonomy" id="1618672"/>
    <lineage>
        <taxon>Bacteria</taxon>
        <taxon>Candidatus Kaiseribacteriota</taxon>
    </lineage>
</organism>
<comment type="caution">
    <text evidence="5">The sequence shown here is derived from an EMBL/GenBank/DDBJ whole genome shotgun (WGS) entry which is preliminary data.</text>
</comment>
<dbReference type="EMBL" id="LCSD01000026">
    <property type="protein sequence ID" value="KKW46656.1"/>
    <property type="molecule type" value="Genomic_DNA"/>
</dbReference>
<comment type="similarity">
    <text evidence="2 4">Belongs to the trehalose phosphatase family.</text>
</comment>
<dbReference type="InterPro" id="IPR003337">
    <property type="entry name" value="Trehalose_PPase"/>
</dbReference>
<dbReference type="PANTHER" id="PTHR43768:SF3">
    <property type="entry name" value="TREHALOSE 6-PHOSPHATE PHOSPHATASE"/>
    <property type="match status" value="1"/>
</dbReference>
<gene>
    <name evidence="5" type="ORF">UY98_C0026G0008</name>
</gene>
<evidence type="ECO:0000256" key="3">
    <source>
        <dbReference type="ARBA" id="ARBA00022801"/>
    </source>
</evidence>
<dbReference type="NCBIfam" id="TIGR01484">
    <property type="entry name" value="HAD-SF-IIB"/>
    <property type="match status" value="1"/>
</dbReference>
<name>A0A0G1YTU3_9BACT</name>
<evidence type="ECO:0000313" key="5">
    <source>
        <dbReference type="EMBL" id="KKW46656.1"/>
    </source>
</evidence>
<comment type="catalytic activity">
    <reaction evidence="4">
        <text>alpha,alpha-trehalose 6-phosphate + H2O = alpha,alpha-trehalose + phosphate</text>
        <dbReference type="Rhea" id="RHEA:23420"/>
        <dbReference type="ChEBI" id="CHEBI:15377"/>
        <dbReference type="ChEBI" id="CHEBI:16551"/>
        <dbReference type="ChEBI" id="CHEBI:43474"/>
        <dbReference type="ChEBI" id="CHEBI:58429"/>
        <dbReference type="EC" id="3.1.3.12"/>
    </reaction>
</comment>
<evidence type="ECO:0000256" key="4">
    <source>
        <dbReference type="RuleBase" id="RU361117"/>
    </source>
</evidence>
<keyword evidence="4" id="KW-0460">Magnesium</keyword>
<keyword evidence="4" id="KW-0479">Metal-binding</keyword>
<dbReference type="SUPFAM" id="SSF56784">
    <property type="entry name" value="HAD-like"/>
    <property type="match status" value="1"/>
</dbReference>
<evidence type="ECO:0000313" key="6">
    <source>
        <dbReference type="Proteomes" id="UP000034789"/>
    </source>
</evidence>
<dbReference type="Pfam" id="PF02358">
    <property type="entry name" value="Trehalose_PPase"/>
    <property type="match status" value="1"/>
</dbReference>
<dbReference type="InterPro" id="IPR006379">
    <property type="entry name" value="HAD-SF_hydro_IIB"/>
</dbReference>
<dbReference type="Proteomes" id="UP000034789">
    <property type="component" value="Unassembled WGS sequence"/>
</dbReference>
<proteinExistence type="inferred from homology"/>
<dbReference type="Gene3D" id="3.30.70.1020">
    <property type="entry name" value="Trehalose-6-phosphate phosphatase related protein, domain 2"/>
    <property type="match status" value="1"/>
</dbReference>
<comment type="function">
    <text evidence="4">Removes the phosphate from trehalose 6-phosphate to produce free trehalose.</text>
</comment>
<evidence type="ECO:0000256" key="2">
    <source>
        <dbReference type="ARBA" id="ARBA00008770"/>
    </source>
</evidence>
<dbReference type="InterPro" id="IPR023214">
    <property type="entry name" value="HAD_sf"/>
</dbReference>
<dbReference type="EC" id="3.1.3.12" evidence="4"/>
<dbReference type="PATRIC" id="fig|1618672.3.peg.448"/>
<dbReference type="Gene3D" id="3.40.50.1000">
    <property type="entry name" value="HAD superfamily/HAD-like"/>
    <property type="match status" value="1"/>
</dbReference>
<dbReference type="GO" id="GO:0046872">
    <property type="term" value="F:metal ion binding"/>
    <property type="evidence" value="ECO:0007669"/>
    <property type="project" value="UniProtKB-KW"/>
</dbReference>
<dbReference type="UniPathway" id="UPA00299"/>
<dbReference type="AlphaFoldDB" id="A0A0G1YTU3"/>
<keyword evidence="3 4" id="KW-0378">Hydrolase</keyword>